<feature type="compositionally biased region" description="Low complexity" evidence="1">
    <location>
        <begin position="193"/>
        <end position="211"/>
    </location>
</feature>
<dbReference type="EMBL" id="KB456263">
    <property type="protein sequence ID" value="EMF13650.1"/>
    <property type="molecule type" value="Genomic_DNA"/>
</dbReference>
<organism evidence="3 4">
    <name type="scientific">Sphaerulina musiva (strain SO2202)</name>
    <name type="common">Poplar stem canker fungus</name>
    <name type="synonym">Septoria musiva</name>
    <dbReference type="NCBI Taxonomy" id="692275"/>
    <lineage>
        <taxon>Eukaryota</taxon>
        <taxon>Fungi</taxon>
        <taxon>Dikarya</taxon>
        <taxon>Ascomycota</taxon>
        <taxon>Pezizomycotina</taxon>
        <taxon>Dothideomycetes</taxon>
        <taxon>Dothideomycetidae</taxon>
        <taxon>Mycosphaerellales</taxon>
        <taxon>Mycosphaerellaceae</taxon>
        <taxon>Sphaerulina</taxon>
    </lineage>
</organism>
<evidence type="ECO:0000313" key="3">
    <source>
        <dbReference type="EMBL" id="EMF13650.1"/>
    </source>
</evidence>
<keyword evidence="4" id="KW-1185">Reference proteome</keyword>
<sequence length="262" mass="27321">MADNPFGQVGGFLSGLLNPVSEETKTQNVINTPIATSTGARETSTYSSLSATARTASAIDSTPSTSVLTSSTTAISSTPSTTSIPSTITEQHTTFDPAATSIAISTSSTLPSSTAATTAGPAQTSPVNAGAVAGGVVGGLAVLALLVFGILWLMRRPRKTPDEKKDHSSKPYENSVISLVAFGKDTNDSRPVTSSRPWNTSSSSSNKTFSSSAHLVGPSIYVTDEYDQRRKICELPGSAPVQPSSELESGQKYHAYRPRGFR</sequence>
<reference evidence="3 4" key="1">
    <citation type="journal article" date="2012" name="PLoS Pathog.">
        <title>Diverse lifestyles and strategies of plant pathogenesis encoded in the genomes of eighteen Dothideomycetes fungi.</title>
        <authorList>
            <person name="Ohm R.A."/>
            <person name="Feau N."/>
            <person name="Henrissat B."/>
            <person name="Schoch C.L."/>
            <person name="Horwitz B.A."/>
            <person name="Barry K.W."/>
            <person name="Condon B.J."/>
            <person name="Copeland A.C."/>
            <person name="Dhillon B."/>
            <person name="Glaser F."/>
            <person name="Hesse C.N."/>
            <person name="Kosti I."/>
            <person name="LaButti K."/>
            <person name="Lindquist E.A."/>
            <person name="Lucas S."/>
            <person name="Salamov A.A."/>
            <person name="Bradshaw R.E."/>
            <person name="Ciuffetti L."/>
            <person name="Hamelin R.C."/>
            <person name="Kema G.H.J."/>
            <person name="Lawrence C."/>
            <person name="Scott J.A."/>
            <person name="Spatafora J.W."/>
            <person name="Turgeon B.G."/>
            <person name="de Wit P.J.G.M."/>
            <person name="Zhong S."/>
            <person name="Goodwin S.B."/>
            <person name="Grigoriev I.V."/>
        </authorList>
    </citation>
    <scope>NUCLEOTIDE SEQUENCE [LARGE SCALE GENOMIC DNA]</scope>
    <source>
        <strain evidence="3 4">SO2202</strain>
    </source>
</reference>
<evidence type="ECO:0008006" key="5">
    <source>
        <dbReference type="Google" id="ProtNLM"/>
    </source>
</evidence>
<protein>
    <recommendedName>
        <fullName evidence="5">Mid2 domain-containing protein</fullName>
    </recommendedName>
</protein>
<evidence type="ECO:0000256" key="1">
    <source>
        <dbReference type="SAM" id="MobiDB-lite"/>
    </source>
</evidence>
<dbReference type="OrthoDB" id="3650373at2759"/>
<dbReference type="GeneID" id="27899662"/>
<evidence type="ECO:0000313" key="4">
    <source>
        <dbReference type="Proteomes" id="UP000016931"/>
    </source>
</evidence>
<gene>
    <name evidence="3" type="ORF">SEPMUDRAFT_132905</name>
</gene>
<keyword evidence="2" id="KW-1133">Transmembrane helix</keyword>
<feature type="region of interest" description="Disordered" evidence="1">
    <location>
        <begin position="186"/>
        <end position="211"/>
    </location>
</feature>
<evidence type="ECO:0000256" key="2">
    <source>
        <dbReference type="SAM" id="Phobius"/>
    </source>
</evidence>
<dbReference type="Proteomes" id="UP000016931">
    <property type="component" value="Unassembled WGS sequence"/>
</dbReference>
<dbReference type="AlphaFoldDB" id="M3D648"/>
<feature type="transmembrane region" description="Helical" evidence="2">
    <location>
        <begin position="131"/>
        <end position="154"/>
    </location>
</feature>
<dbReference type="HOGENOM" id="CLU_1062328_0_0_1"/>
<accession>M3D648</accession>
<name>M3D648_SPHMS</name>
<feature type="region of interest" description="Disordered" evidence="1">
    <location>
        <begin position="67"/>
        <end position="86"/>
    </location>
</feature>
<feature type="region of interest" description="Disordered" evidence="1">
    <location>
        <begin position="236"/>
        <end position="262"/>
    </location>
</feature>
<keyword evidence="2" id="KW-0812">Transmembrane</keyword>
<keyword evidence="2" id="KW-0472">Membrane</keyword>
<dbReference type="RefSeq" id="XP_016761771.1">
    <property type="nucleotide sequence ID" value="XM_016902525.1"/>
</dbReference>
<proteinExistence type="predicted"/>